<evidence type="ECO:0000313" key="2">
    <source>
        <dbReference type="EMBL" id="KRL95537.1"/>
    </source>
</evidence>
<dbReference type="Gene3D" id="2.30.30.40">
    <property type="entry name" value="SH3 Domains"/>
    <property type="match status" value="1"/>
</dbReference>
<dbReference type="RefSeq" id="WP_057733296.1">
    <property type="nucleotide sequence ID" value="NZ_AZFS01000046.1"/>
</dbReference>
<evidence type="ECO:0000313" key="3">
    <source>
        <dbReference type="Proteomes" id="UP000051580"/>
    </source>
</evidence>
<dbReference type="PATRIC" id="fig|1423753.3.peg.2628"/>
<dbReference type="OrthoDB" id="2321495at2"/>
<sequence>MKTTLVKKSITILIVIGGLSAPSIASASSIYSSNNSFWRKSRWVTFTKNVHVSKIKITHPSYKSYAVDSFTLKRGAHYKIDHFGSDYAWGLNSGRYTPTPKYSYIINNSGHKWFVFGKKTLDPHKLKKQSKNGYENMYVTSTRKGILYFGSPYSKKKQAVKPNTKLNLLSYGTTNNGREWYRVKTEYNKTGWVSKRSFTLARVTNHLTASLNANSTFLIGNTVPNANVSTPEQPEIKYVRADIKGNYKLPLLTSIGYYNTDSTLYVVSSAWGYQDASTEVDFVGHSY</sequence>
<organism evidence="2 3">
    <name type="scientific">Levilactobacillus hammesii DSM 16381</name>
    <dbReference type="NCBI Taxonomy" id="1423753"/>
    <lineage>
        <taxon>Bacteria</taxon>
        <taxon>Bacillati</taxon>
        <taxon>Bacillota</taxon>
        <taxon>Bacilli</taxon>
        <taxon>Lactobacillales</taxon>
        <taxon>Lactobacillaceae</taxon>
        <taxon>Levilactobacillus</taxon>
    </lineage>
</organism>
<dbReference type="Proteomes" id="UP000051580">
    <property type="component" value="Unassembled WGS sequence"/>
</dbReference>
<reference evidence="2 3" key="1">
    <citation type="journal article" date="2015" name="Genome Announc.">
        <title>Expanding the biotechnology potential of lactobacilli through comparative genomics of 213 strains and associated genera.</title>
        <authorList>
            <person name="Sun Z."/>
            <person name="Harris H.M."/>
            <person name="McCann A."/>
            <person name="Guo C."/>
            <person name="Argimon S."/>
            <person name="Zhang W."/>
            <person name="Yang X."/>
            <person name="Jeffery I.B."/>
            <person name="Cooney J.C."/>
            <person name="Kagawa T.F."/>
            <person name="Liu W."/>
            <person name="Song Y."/>
            <person name="Salvetti E."/>
            <person name="Wrobel A."/>
            <person name="Rasinkangas P."/>
            <person name="Parkhill J."/>
            <person name="Rea M.C."/>
            <person name="O'Sullivan O."/>
            <person name="Ritari J."/>
            <person name="Douillard F.P."/>
            <person name="Paul Ross R."/>
            <person name="Yang R."/>
            <person name="Briner A.E."/>
            <person name="Felis G.E."/>
            <person name="de Vos W.M."/>
            <person name="Barrangou R."/>
            <person name="Klaenhammer T.R."/>
            <person name="Caufield P.W."/>
            <person name="Cui Y."/>
            <person name="Zhang H."/>
            <person name="O'Toole P.W."/>
        </authorList>
    </citation>
    <scope>NUCLEOTIDE SEQUENCE [LARGE SCALE GENOMIC DNA]</scope>
    <source>
        <strain evidence="2 3">DSM 16381</strain>
    </source>
</reference>
<feature type="signal peptide" evidence="1">
    <location>
        <begin position="1"/>
        <end position="27"/>
    </location>
</feature>
<dbReference type="EMBL" id="AZFS01000046">
    <property type="protein sequence ID" value="KRL95537.1"/>
    <property type="molecule type" value="Genomic_DNA"/>
</dbReference>
<accession>A0A0R1UQQ8</accession>
<comment type="caution">
    <text evidence="2">The sequence shown here is derived from an EMBL/GenBank/DDBJ whole genome shotgun (WGS) entry which is preliminary data.</text>
</comment>
<name>A0A0R1UQQ8_9LACO</name>
<keyword evidence="3" id="KW-1185">Reference proteome</keyword>
<dbReference type="AlphaFoldDB" id="A0A0R1UQQ8"/>
<proteinExistence type="predicted"/>
<protein>
    <submittedName>
        <fullName evidence="2">Uncharacterized protein</fullName>
    </submittedName>
</protein>
<keyword evidence="1" id="KW-0732">Signal</keyword>
<evidence type="ECO:0000256" key="1">
    <source>
        <dbReference type="SAM" id="SignalP"/>
    </source>
</evidence>
<feature type="chain" id="PRO_5006411855" evidence="1">
    <location>
        <begin position="28"/>
        <end position="287"/>
    </location>
</feature>
<gene>
    <name evidence="2" type="ORF">FD28_GL002506</name>
</gene>